<reference evidence="4 5" key="1">
    <citation type="submission" date="2017-08" db="EMBL/GenBank/DDBJ databases">
        <title>Isolation and Characterization of phages of Lactobacillus pentosus and plantarum.</title>
        <authorList>
            <person name="Qi R."/>
            <person name="Yu M."/>
            <person name="Qiao X."/>
            <person name="Li Y."/>
        </authorList>
    </citation>
    <scope>NUCLEOTIDE SEQUENCE [LARGE SCALE GENOMIC DNA]</scope>
</reference>
<dbReference type="CDD" id="cd03424">
    <property type="entry name" value="NUDIX_ADPRase_Nudt5_UGPPase_Nudt14"/>
    <property type="match status" value="1"/>
</dbReference>
<evidence type="ECO:0000256" key="2">
    <source>
        <dbReference type="ARBA" id="ARBA00022801"/>
    </source>
</evidence>
<dbReference type="EMBL" id="MF787246">
    <property type="protein sequence ID" value="ATG86384.1"/>
    <property type="molecule type" value="Genomic_DNA"/>
</dbReference>
<dbReference type="PROSITE" id="PS00893">
    <property type="entry name" value="NUDIX_BOX"/>
    <property type="match status" value="1"/>
</dbReference>
<dbReference type="GO" id="GO:0019693">
    <property type="term" value="P:ribose phosphate metabolic process"/>
    <property type="evidence" value="ECO:0007669"/>
    <property type="project" value="TreeGrafter"/>
</dbReference>
<evidence type="ECO:0000313" key="5">
    <source>
        <dbReference type="Proteomes" id="UP000229296"/>
    </source>
</evidence>
<dbReference type="Pfam" id="PF00293">
    <property type="entry name" value="NUDIX"/>
    <property type="match status" value="1"/>
</dbReference>
<keyword evidence="5" id="KW-1185">Reference proteome</keyword>
<feature type="domain" description="Nudix hydrolase" evidence="3">
    <location>
        <begin position="38"/>
        <end position="173"/>
    </location>
</feature>
<dbReference type="PANTHER" id="PTHR11839:SF18">
    <property type="entry name" value="NUDIX HYDROLASE DOMAIN-CONTAINING PROTEIN"/>
    <property type="match status" value="1"/>
</dbReference>
<keyword evidence="2" id="KW-0378">Hydrolase</keyword>
<dbReference type="InterPro" id="IPR015797">
    <property type="entry name" value="NUDIX_hydrolase-like_dom_sf"/>
</dbReference>
<dbReference type="GO" id="GO:0016787">
    <property type="term" value="F:hydrolase activity"/>
    <property type="evidence" value="ECO:0007669"/>
    <property type="project" value="UniProtKB-KW"/>
</dbReference>
<dbReference type="PANTHER" id="PTHR11839">
    <property type="entry name" value="UDP/ADP-SUGAR PYROPHOSPHATASE"/>
    <property type="match status" value="1"/>
</dbReference>
<evidence type="ECO:0000259" key="3">
    <source>
        <dbReference type="PROSITE" id="PS51462"/>
    </source>
</evidence>
<protein>
    <submittedName>
        <fullName evidence="4">ADP-ribose pyrophosphatase</fullName>
    </submittedName>
</protein>
<dbReference type="Proteomes" id="UP000229296">
    <property type="component" value="Segment"/>
</dbReference>
<accession>A0A291I9N0</accession>
<dbReference type="GO" id="GO:0006753">
    <property type="term" value="P:nucleoside phosphate metabolic process"/>
    <property type="evidence" value="ECO:0007669"/>
    <property type="project" value="TreeGrafter"/>
</dbReference>
<comment type="cofactor">
    <cofactor evidence="1">
        <name>Mg(2+)</name>
        <dbReference type="ChEBI" id="CHEBI:18420"/>
    </cofactor>
</comment>
<dbReference type="PROSITE" id="PS51462">
    <property type="entry name" value="NUDIX"/>
    <property type="match status" value="1"/>
</dbReference>
<name>A0A291I9N0_9CAUD</name>
<dbReference type="InterPro" id="IPR000086">
    <property type="entry name" value="NUDIX_hydrolase_dom"/>
</dbReference>
<evidence type="ECO:0000256" key="1">
    <source>
        <dbReference type="ARBA" id="ARBA00001946"/>
    </source>
</evidence>
<dbReference type="InterPro" id="IPR020084">
    <property type="entry name" value="NUDIX_hydrolase_CS"/>
</dbReference>
<dbReference type="SUPFAM" id="SSF55811">
    <property type="entry name" value="Nudix"/>
    <property type="match status" value="1"/>
</dbReference>
<sequence length="178" mass="20242">MKPKVISSKKLFKGAIFDLYRLTIKLANGVVANRDIIKKSDSITMLVVNEDNKVLIEYEYRSPLYKTVAGFPAGLINKDEDPYVTARRELQEETGLLVDPKAFKRVGIYTLSEGFTDERSHVFIVRLTGSNYKKVNTSFDDDEYIGDWKWVTLNSAENQVHSAAANLAIKEFRNISNK</sequence>
<proteinExistence type="predicted"/>
<dbReference type="Gene3D" id="3.90.79.10">
    <property type="entry name" value="Nucleoside Triphosphate Pyrophosphohydrolase"/>
    <property type="match status" value="1"/>
</dbReference>
<gene>
    <name evidence="4" type="ORF">LpeD_34</name>
</gene>
<organism evidence="4 5">
    <name type="scientific">Lactobacillus phage LpeD</name>
    <dbReference type="NCBI Taxonomy" id="2041210"/>
    <lineage>
        <taxon>Viruses</taxon>
        <taxon>Duplodnaviria</taxon>
        <taxon>Heunggongvirae</taxon>
        <taxon>Uroviricota</taxon>
        <taxon>Caudoviricetes</taxon>
        <taxon>Herelleviridae</taxon>
        <taxon>Elpedvirus</taxon>
        <taxon>Elpedvirus LpeD</taxon>
    </lineage>
</organism>
<evidence type="ECO:0000313" key="4">
    <source>
        <dbReference type="EMBL" id="ATG86384.1"/>
    </source>
</evidence>